<proteinExistence type="predicted"/>
<evidence type="ECO:0000256" key="7">
    <source>
        <dbReference type="ARBA" id="ARBA00022737"/>
    </source>
</evidence>
<keyword evidence="2" id="KW-1003">Cell membrane</keyword>
<evidence type="ECO:0000256" key="8">
    <source>
        <dbReference type="ARBA" id="ARBA00022837"/>
    </source>
</evidence>
<dbReference type="Bgee" id="ENSAMXG00000012811">
    <property type="expression patterns" value="Expressed in olfactory epithelium and 3 other cell types or tissues"/>
</dbReference>
<evidence type="ECO:0000256" key="3">
    <source>
        <dbReference type="ARBA" id="ARBA00022536"/>
    </source>
</evidence>
<dbReference type="FunFam" id="2.60.40.60:FF:000039">
    <property type="entry name" value="FAT atypical cadherin 3"/>
    <property type="match status" value="1"/>
</dbReference>
<feature type="domain" description="Cadherin" evidence="20">
    <location>
        <begin position="2267"/>
        <end position="2367"/>
    </location>
</feature>
<feature type="domain" description="Cadherin" evidence="20">
    <location>
        <begin position="2589"/>
        <end position="2691"/>
    </location>
</feature>
<dbReference type="GO" id="GO:0007163">
    <property type="term" value="P:establishment or maintenance of cell polarity"/>
    <property type="evidence" value="ECO:0007669"/>
    <property type="project" value="UniProtKB-ARBA"/>
</dbReference>
<feature type="domain" description="Cadherin" evidence="20">
    <location>
        <begin position="1851"/>
        <end position="1955"/>
    </location>
</feature>
<evidence type="ECO:0000313" key="22">
    <source>
        <dbReference type="Proteomes" id="UP000018467"/>
    </source>
</evidence>
<feature type="domain" description="Cadherin" evidence="20">
    <location>
        <begin position="1430"/>
        <end position="1540"/>
    </location>
</feature>
<dbReference type="FunFam" id="2.60.40.60:FF:000116">
    <property type="entry name" value="Dachsous cadherin-related 2"/>
    <property type="match status" value="1"/>
</dbReference>
<feature type="domain" description="Cadherin" evidence="20">
    <location>
        <begin position="256"/>
        <end position="362"/>
    </location>
</feature>
<dbReference type="PANTHER" id="PTHR24027">
    <property type="entry name" value="CADHERIN-23"/>
    <property type="match status" value="1"/>
</dbReference>
<dbReference type="CDD" id="cd11304">
    <property type="entry name" value="Cadherin_repeat"/>
    <property type="match status" value="27"/>
</dbReference>
<dbReference type="SMART" id="SM00112">
    <property type="entry name" value="CA"/>
    <property type="match status" value="27"/>
</dbReference>
<feature type="transmembrane region" description="Helical" evidence="19">
    <location>
        <begin position="2909"/>
        <end position="2935"/>
    </location>
</feature>
<dbReference type="FunFam" id="2.60.40.60:FF:000377">
    <property type="entry name" value="Dachsous cadherin-related 1a"/>
    <property type="match status" value="1"/>
</dbReference>
<feature type="domain" description="Cadherin" evidence="20">
    <location>
        <begin position="897"/>
        <end position="1001"/>
    </location>
</feature>
<feature type="domain" description="Cadherin" evidence="20">
    <location>
        <begin position="2060"/>
        <end position="2162"/>
    </location>
</feature>
<dbReference type="FunFam" id="2.60.40.60:FF:000102">
    <property type="entry name" value="Dachsous cadherin-related 1b"/>
    <property type="match status" value="1"/>
</dbReference>
<dbReference type="GO" id="GO:0008013">
    <property type="term" value="F:beta-catenin binding"/>
    <property type="evidence" value="ECO:0007669"/>
    <property type="project" value="TreeGrafter"/>
</dbReference>
<reference evidence="21" key="4">
    <citation type="submission" date="2025-09" db="UniProtKB">
        <authorList>
            <consortium name="Ensembl"/>
        </authorList>
    </citation>
    <scope>IDENTIFICATION</scope>
</reference>
<feature type="domain" description="Cadherin" evidence="20">
    <location>
        <begin position="1747"/>
        <end position="1850"/>
    </location>
</feature>
<feature type="domain" description="Cadherin" evidence="20">
    <location>
        <begin position="2797"/>
        <end position="2896"/>
    </location>
</feature>
<dbReference type="InterPro" id="IPR015919">
    <property type="entry name" value="Cadherin-like_sf"/>
</dbReference>
<feature type="transmembrane region" description="Helical" evidence="19">
    <location>
        <begin position="21"/>
        <end position="43"/>
    </location>
</feature>
<feature type="domain" description="Cadherin" evidence="20">
    <location>
        <begin position="1331"/>
        <end position="1429"/>
    </location>
</feature>
<sequence>MKKVPTGVGRTGMDRFHQFRTWDRSLLVLLYVVLELFTVHSFMTPGALELQLDEEQPAGTVVGDISAGLPPGVTASLYFISDHEGTGVGTDLDIDESTGIIKTAKVLDREVRDRYNFIAVTMTGVTVEVTIVVNDINDHVPTFPKKRATFKIPEQTTIGTKFPLDPAMDADKDQLATQGYIITDGNVGQAFLLETRRGSNQVLYLDLVVNAILDREKRSSYTLLLEAFDGGSPKKTGQMILDITVQDINDNAPVFNQSRYHAMISENLQPGNNILQVFASDADEGDNGLVLYEINRRQSDPDQYFVINSRTGVITLNKALDYEMRRVHELVVQAKDNATHPEVTNAFVTIHVRDYNDNQPTMTIIFLSEDGSPRISEGAQPGQYVARISVTDPDYGEYANVNVSLEGGDGKFALTTKDNIIYLICVDEILDREERDRYELRVMATDSGTPPLRAESSFTIQVLDVNDNPPLFDQQEYTQVIPEVVFPGSFVLQVTARDKDQGPNGDVQYSILHNLQTHSNWFSIDAVTGIITTLTQLDYEADPSPSVTVVAVDRGRPPLSSTAVVKVLLQDINDNEPVFGSKFYNVSIKENTAAGTCFLEVKARDADGGSFGSVSYSFGSGPGSVNPNNFVIIKDSGQICTSASLDRDQGPASYDFTVTAVDGGGLSSVAYVRVDLLDINDNRPAFYPQHYAVSLSTQSTPGTSVLRVTAHDPDAGDNGRVTYRTVPGGGSPFFTLNKDTGVISLSRSLHGKANSVIGLMISAQDGGGLTATVNARVNISIMAGLVAPPVFEQAQYFFTVTEDALRGTQVGTVRASTKNGVSKDSISYTICSGDPTGYFTVDPETGVLRTSLPLDHEAQPTLELEIQAQSGTPPAFGQTRVRIAVADINDNPPVFLPSSSESLILTEDVRMGAVVYRIQAEDPDSGPNGMLTFDLISSSAQRTFSVDRGSGEIRLIGSLSYETTPRFDLQVVAKDMGAPQLSATFTLVVHVQAENSQGPVFDTLTYRVELKEAMPLNTHFLQVRALNRESGATSTPLAYHLQPDGDAAGFGIAPDSGWLFVKSALDREVKEVYLLTVLATAGSGQLKKTGSATVRVSVMDENDNSPRFSQDRAFLAVRENLPAGTGFGRVSATDRDAGLNGRLSYRLLHPDRHFQINSHTGEISTRLALDREHQSSYQLMVVAQDGGTPPRSATGTAFITVLDENDNAPSFTQTQSGTEIFMQVMEGQPSGVLVGTLTAKDPDEGENGTVFYSMSGPRAERFSLHPITGELHSSSQLTHAERPEYSFSVLVTDRGSPPRSSTTTLRIQVVSSTKASSTTSNMVSISFSPVEGAKPGSVVGSVCSPDLIKTPSETGLVTYTVVGGTDRDGTFVVDRHTGEVYLARELDFERSPRYTLQIEVDDFSSVLPRSHFVTLEIEVQDSNDHSPEFPEDPVTIVVPENMEPGSSVYTFQASDRDGSGPNSELSYSIVQQWPNVPDLLLLDSSSGVMTLGQTLDHESISSLLLVVHATDSALDESQRRHGTVTARIFVTDVNDNSPEFTSPTIVSVMEDQPVGFVLLYIMAQDLDQGENGRVSYRILDGNSEGKFSLNPNTGSLSILKPIDREELAQFNLTVVAEDSGVPQQSSTQILTVQVIDVNDEVPYFEESMYEAFITENQPAGTTVLVVSASDLDQGSNSVVTYGGVTQDDFSIHPLTGVIVTTRALDREAQEDYTLTVYAKDGGFPPNFAKTTVRITVLDENDNRPAFGRVYYSLEVPENLEPVTLFTLRATDLDSGDSGVVQYRITDGDPSGDFHMDRKSGALSTSRALDREQKSRYTLTVEAHDLGTPSLSSTVTLDISVLDLNDNSPVFTSSSFTVEIAEDAPEGSFVLEVTATDQDEGSNGQVVYFLSHESKGMFIVDQHTGRIITAAALDREKVASYSFQVYAMDSSAGDPHNSSAQVTVHVLDVNDNAPFFITDPLIVNISSGSGAGHRVLATMRAEDKDFGANGSVFYRFANPVKGFTINSLTGAIQATEKLHSLTQSQRTLIVQAMDQGSPAQSSLGVVVVYIREQSYRGIRFSRNSKDVSLQENAAKGTAVVQIQAQYPDGSRSGITYSIFSGNKLQSFSISSSTGEIWVESSKGLDFEETPRLRLVVKAETASSSSFMAVNLILQDVNDNLPRFQLHNYVAYVREAQGYDFPIIQVLADDLDQGQNSQVTYSIRSSSMSGLFKIDPHTGSISTAAIMDREIWTQTKLVVMATDRGSPRLAGSATLTVIIVDLNDNRPTIPIPGEVRVPENMLIGTVITQVTGNDVDSGPALFYSLHLDSESQGKFGIHRYGGGISLTGQLDYEERTWYTVTISTSDSMHKSEANLTVVVEDVNDNAPVFTQDLYQATLAEHTPAGSSVITVTATDKDSGENGKITYRVVSTGGMFYIDPSNGTLFINQKAEFDSDHPSFLVVIEARDGGTPPLTSLTTIQVHVTDVNDNAPEFHQTEYRAAVSEDELPGSTVITLEAVDGDLSRDNCGFDFAIASGNIGNAFQIESSVRFIEGRGFQIVGTLILAEKLDFELVPNYNLTIVASDRGVPQQSSSVPVLITVMDTNDNAPAFSRAEYNVVLSEGAETAKEILRLSALDPDSSPNGEVQYSISSGDESELFSLDQWTGALRLRRSLDSEWQSTHTLIVQASDSQGHFALAPVTVEVKDINDNRPFFPLKTLTASIRENRPQNTLVTMLHAIDQDAGAFGQLRYYMVDKSGNGKESFLVNQTSGEVTTRYSFDFEKMNKFNFIAVAMDAGNYSATATVQVYVTGEDEYDPVFTSSQFTFNIPEGAKKGQSIGQVLANDEDGGVDGIVLYTLSETSPYFEVNVSTGVVTLKMDAYSRHVSRSKRETRQMTLEVKAHSPLESSRVATAQVSIDVTHTSFSLNSDMNMLLASVIAASLVAIVVLIVTALVLFLFRSRRKKYQEAHARMMNSGTVLEALDEPKVHGSEKLYHQALPGYAPDQSRGEGGPYTRGGSLDPSHSSGRGSAEAEAAEDDEIRMINEYPRVSSISSSMQEHIAARGPDSGIQQDADQLSDISGEPGTMDAHQWFKGKKMGSLSGTLLAGQTPVYRDEGGGYLGVGRGLNISQPKDYTFPEDGKPMVDGSLTAIVASDEELRGSYNWDYLLNWCPQFQPLANVFTEIARLKDENAPVNSRRPFQPKAKADPKPRIDPPPLITSVAHPGAKTVLPKPAVGRTLPHLSSLKRSPISHDGSVSSVAMSPSFSPSLSPLAARSPGISPFGVSQGPSASIISSSEHSVEHGEETELRI</sequence>
<dbReference type="PROSITE" id="PS00232">
    <property type="entry name" value="CADHERIN_1"/>
    <property type="match status" value="14"/>
</dbReference>
<evidence type="ECO:0000256" key="6">
    <source>
        <dbReference type="ARBA" id="ARBA00022729"/>
    </source>
</evidence>
<keyword evidence="7" id="KW-0677">Repeat</keyword>
<dbReference type="FunFam" id="2.60.40.60:FF:000081">
    <property type="entry name" value="protocadherin Fat 4"/>
    <property type="match status" value="1"/>
</dbReference>
<feature type="domain" description="Cadherin" evidence="20">
    <location>
        <begin position="1645"/>
        <end position="1746"/>
    </location>
</feature>
<evidence type="ECO:0000313" key="21">
    <source>
        <dbReference type="Ensembl" id="ENSAMXP00000013378.2"/>
    </source>
</evidence>
<feature type="region of interest" description="Disordered" evidence="18">
    <location>
        <begin position="3169"/>
        <end position="3194"/>
    </location>
</feature>
<feature type="domain" description="Cadherin" evidence="20">
    <location>
        <begin position="1540"/>
        <end position="1644"/>
    </location>
</feature>
<dbReference type="FunFam" id="2.60.40.60:FF:000104">
    <property type="entry name" value="cadherin-23 isoform X1"/>
    <property type="match status" value="1"/>
</dbReference>
<feature type="domain" description="Cadherin" evidence="20">
    <location>
        <begin position="2368"/>
        <end position="2471"/>
    </location>
</feature>
<evidence type="ECO:0000256" key="5">
    <source>
        <dbReference type="ARBA" id="ARBA00022692"/>
    </source>
</evidence>
<evidence type="ECO:0000256" key="11">
    <source>
        <dbReference type="ARBA" id="ARBA00023136"/>
    </source>
</evidence>
<feature type="domain" description="Cadherin" evidence="20">
    <location>
        <begin position="580"/>
        <end position="686"/>
    </location>
</feature>
<dbReference type="GO" id="GO:0003007">
    <property type="term" value="P:heart morphogenesis"/>
    <property type="evidence" value="ECO:0007669"/>
    <property type="project" value="UniProtKB-ARBA"/>
</dbReference>
<evidence type="ECO:0000256" key="9">
    <source>
        <dbReference type="ARBA" id="ARBA00022889"/>
    </source>
</evidence>
<dbReference type="Pfam" id="PF00028">
    <property type="entry name" value="Cadherin"/>
    <property type="match status" value="25"/>
</dbReference>
<dbReference type="GO" id="GO:0007156">
    <property type="term" value="P:homophilic cell adhesion via plasma membrane adhesion molecules"/>
    <property type="evidence" value="ECO:0007669"/>
    <property type="project" value="InterPro"/>
</dbReference>
<evidence type="ECO:0000256" key="2">
    <source>
        <dbReference type="ARBA" id="ARBA00022475"/>
    </source>
</evidence>
<dbReference type="Proteomes" id="UP000018467">
    <property type="component" value="Unassembled WGS sequence"/>
</dbReference>
<feature type="domain" description="Cadherin" evidence="20">
    <location>
        <begin position="1002"/>
        <end position="1108"/>
    </location>
</feature>
<organism evidence="21 22">
    <name type="scientific">Astyanax mexicanus</name>
    <name type="common">Blind cave fish</name>
    <name type="synonym">Astyanax fasciatus mexicanus</name>
    <dbReference type="NCBI Taxonomy" id="7994"/>
    <lineage>
        <taxon>Eukaryota</taxon>
        <taxon>Metazoa</taxon>
        <taxon>Chordata</taxon>
        <taxon>Craniata</taxon>
        <taxon>Vertebrata</taxon>
        <taxon>Euteleostomi</taxon>
        <taxon>Actinopterygii</taxon>
        <taxon>Neopterygii</taxon>
        <taxon>Teleostei</taxon>
        <taxon>Ostariophysi</taxon>
        <taxon>Characiformes</taxon>
        <taxon>Characoidei</taxon>
        <taxon>Acestrorhamphidae</taxon>
        <taxon>Acestrorhamphinae</taxon>
        <taxon>Astyanax</taxon>
    </lineage>
</organism>
<evidence type="ECO:0000256" key="10">
    <source>
        <dbReference type="ARBA" id="ARBA00022989"/>
    </source>
</evidence>
<dbReference type="FunFam" id="2.60.40.60:FF:000226">
    <property type="entry name" value="Dachsous, isoform B"/>
    <property type="match status" value="1"/>
</dbReference>
<keyword evidence="13" id="KW-0325">Glycoprotein</keyword>
<dbReference type="FunCoup" id="W5L0L6">
    <property type="interactions" value="657"/>
</dbReference>
<dbReference type="GO" id="GO:0048729">
    <property type="term" value="P:tissue morphogenesis"/>
    <property type="evidence" value="ECO:0007669"/>
    <property type="project" value="UniProtKB-ARBA"/>
</dbReference>
<comment type="subunit">
    <text evidence="14">Heterophilic interaction with FAT4; this interaction affects their respective protein levels.</text>
</comment>
<feature type="region of interest" description="Disordered" evidence="18">
    <location>
        <begin position="3217"/>
        <end position="3239"/>
    </location>
</feature>
<dbReference type="GO" id="GO:0016477">
    <property type="term" value="P:cell migration"/>
    <property type="evidence" value="ECO:0007669"/>
    <property type="project" value="TreeGrafter"/>
</dbReference>
<name>W5L0L6_ASTMX</name>
<feature type="domain" description="Cadherin" evidence="20">
    <location>
        <begin position="1216"/>
        <end position="1331"/>
    </location>
</feature>
<reference evidence="22" key="1">
    <citation type="submission" date="2013-03" db="EMBL/GenBank/DDBJ databases">
        <authorList>
            <person name="Jeffery W."/>
            <person name="Warren W."/>
            <person name="Wilson R.K."/>
        </authorList>
    </citation>
    <scope>NUCLEOTIDE SEQUENCE</scope>
    <source>
        <strain evidence="22">female</strain>
    </source>
</reference>
<evidence type="ECO:0000256" key="17">
    <source>
        <dbReference type="PROSITE-ProRule" id="PRU00043"/>
    </source>
</evidence>
<evidence type="ECO:0000256" key="12">
    <source>
        <dbReference type="ARBA" id="ARBA00023157"/>
    </source>
</evidence>
<feature type="domain" description="Cadherin" evidence="20">
    <location>
        <begin position="792"/>
        <end position="895"/>
    </location>
</feature>
<dbReference type="FunFam" id="2.60.40.60:FF:000254">
    <property type="entry name" value="Dachsous cadherin-related 1"/>
    <property type="match status" value="1"/>
</dbReference>
<keyword evidence="12" id="KW-1015">Disulfide bond</keyword>
<evidence type="ECO:0000256" key="4">
    <source>
        <dbReference type="ARBA" id="ARBA00022553"/>
    </source>
</evidence>
<dbReference type="FunFam" id="2.60.40.60:FF:000319">
    <property type="entry name" value="FAT atypical cadherin 1b"/>
    <property type="match status" value="1"/>
</dbReference>
<feature type="domain" description="Cadherin" evidence="20">
    <location>
        <begin position="144"/>
        <end position="255"/>
    </location>
</feature>
<dbReference type="GeneTree" id="ENSGT00940000163671"/>
<keyword evidence="22" id="KW-1185">Reference proteome</keyword>
<feature type="domain" description="Cadherin" evidence="20">
    <location>
        <begin position="1956"/>
        <end position="2059"/>
    </location>
</feature>
<evidence type="ECO:0000256" key="13">
    <source>
        <dbReference type="ARBA" id="ARBA00023180"/>
    </source>
</evidence>
<feature type="domain" description="Cadherin" evidence="20">
    <location>
        <begin position="2472"/>
        <end position="2588"/>
    </location>
</feature>
<dbReference type="FunFam" id="2.60.40.60:FF:000158">
    <property type="entry name" value="Dachsous cadherin-related 1"/>
    <property type="match status" value="1"/>
</dbReference>
<dbReference type="SUPFAM" id="SSF49313">
    <property type="entry name" value="Cadherin-like"/>
    <property type="match status" value="27"/>
</dbReference>
<reference evidence="22" key="2">
    <citation type="journal article" date="2014" name="Nat. Commun.">
        <title>The cavefish genome reveals candidate genes for eye loss.</title>
        <authorList>
            <person name="McGaugh S.E."/>
            <person name="Gross J.B."/>
            <person name="Aken B."/>
            <person name="Blin M."/>
            <person name="Borowsky R."/>
            <person name="Chalopin D."/>
            <person name="Hinaux H."/>
            <person name="Jeffery W.R."/>
            <person name="Keene A."/>
            <person name="Ma L."/>
            <person name="Minx P."/>
            <person name="Murphy D."/>
            <person name="O'Quin K.E."/>
            <person name="Retaux S."/>
            <person name="Rohner N."/>
            <person name="Searle S.M."/>
            <person name="Stahl B.A."/>
            <person name="Tabin C."/>
            <person name="Volff J.N."/>
            <person name="Yoshizawa M."/>
            <person name="Warren W.C."/>
        </authorList>
    </citation>
    <scope>NUCLEOTIDE SEQUENCE [LARGE SCALE GENOMIC DNA]</scope>
    <source>
        <strain evidence="22">female</strain>
    </source>
</reference>
<evidence type="ECO:0000259" key="20">
    <source>
        <dbReference type="PROSITE" id="PS50268"/>
    </source>
</evidence>
<dbReference type="FunFam" id="2.60.40.60:FF:000150">
    <property type="entry name" value="Dachsous cadherin-related 1"/>
    <property type="match status" value="1"/>
</dbReference>
<feature type="domain" description="Cadherin" evidence="20">
    <location>
        <begin position="375"/>
        <end position="472"/>
    </location>
</feature>
<keyword evidence="10 19" id="KW-1133">Transmembrane helix</keyword>
<dbReference type="FunFam" id="2.60.40.60:FF:000007">
    <property type="entry name" value="Protocadherin alpha 2"/>
    <property type="match status" value="1"/>
</dbReference>
<evidence type="ECO:0000256" key="16">
    <source>
        <dbReference type="ARBA" id="ARBA00079083"/>
    </source>
</evidence>
<dbReference type="eggNOG" id="KOG3594">
    <property type="taxonomic scope" value="Eukaryota"/>
</dbReference>
<feature type="domain" description="Cadherin" evidence="20">
    <location>
        <begin position="687"/>
        <end position="791"/>
    </location>
</feature>
<feature type="compositionally biased region" description="Basic and acidic residues" evidence="18">
    <location>
        <begin position="3275"/>
        <end position="3287"/>
    </location>
</feature>
<dbReference type="FunFam" id="2.60.40.60:FF:000035">
    <property type="entry name" value="Protocadherin Fat 3"/>
    <property type="match status" value="2"/>
</dbReference>
<evidence type="ECO:0000256" key="19">
    <source>
        <dbReference type="SAM" id="Phobius"/>
    </source>
</evidence>
<feature type="compositionally biased region" description="Low complexity" evidence="18">
    <location>
        <begin position="3261"/>
        <end position="3274"/>
    </location>
</feature>
<feature type="domain" description="Cadherin" evidence="20">
    <location>
        <begin position="2692"/>
        <end position="2796"/>
    </location>
</feature>
<dbReference type="PROSITE" id="PS50268">
    <property type="entry name" value="CADHERIN_2"/>
    <property type="match status" value="27"/>
</dbReference>
<dbReference type="Ensembl" id="ENSAMXT00000013378.2">
    <property type="protein sequence ID" value="ENSAMXP00000013378.2"/>
    <property type="gene ID" value="ENSAMXG00000012811.2"/>
</dbReference>
<evidence type="ECO:0000256" key="18">
    <source>
        <dbReference type="SAM" id="MobiDB-lite"/>
    </source>
</evidence>
<dbReference type="Gene3D" id="2.60.40.60">
    <property type="entry name" value="Cadherins"/>
    <property type="match status" value="27"/>
</dbReference>
<dbReference type="FunFam" id="2.60.40.60:FF:000060">
    <property type="entry name" value="Putative cadherin-23"/>
    <property type="match status" value="1"/>
</dbReference>
<feature type="domain" description="Cadherin" evidence="20">
    <location>
        <begin position="1109"/>
        <end position="1211"/>
    </location>
</feature>
<comment type="subcellular location">
    <subcellularLocation>
        <location evidence="1">Cell membrane</location>
        <topology evidence="1">Single-pass type I membrane protein</topology>
    </subcellularLocation>
</comment>
<feature type="domain" description="Cadherin" evidence="20">
    <location>
        <begin position="44"/>
        <end position="143"/>
    </location>
</feature>
<feature type="region of interest" description="Disordered" evidence="18">
    <location>
        <begin position="3257"/>
        <end position="3287"/>
    </location>
</feature>
<dbReference type="InterPro" id="IPR039808">
    <property type="entry name" value="Cadherin"/>
</dbReference>
<dbReference type="FunFam" id="2.60.40.60:FF:000465">
    <property type="entry name" value="Dachsous cadherin-related 1a"/>
    <property type="match status" value="1"/>
</dbReference>
<keyword evidence="5 19" id="KW-0812">Transmembrane</keyword>
<dbReference type="GO" id="GO:0003183">
    <property type="term" value="P:mitral valve morphogenesis"/>
    <property type="evidence" value="ECO:0007669"/>
    <property type="project" value="UniProtKB-ARBA"/>
</dbReference>
<dbReference type="HOGENOM" id="CLU_000265_2_0_1"/>
<protein>
    <recommendedName>
        <fullName evidence="15">Protocadherin-16</fullName>
    </recommendedName>
    <alternativeName>
        <fullName evidence="16">Protein dachsous homolog 1</fullName>
    </alternativeName>
</protein>
<reference evidence="21" key="3">
    <citation type="submission" date="2025-08" db="UniProtKB">
        <authorList>
            <consortium name="Ensembl"/>
        </authorList>
    </citation>
    <scope>IDENTIFICATION</scope>
</reference>
<dbReference type="PRINTS" id="PR00205">
    <property type="entry name" value="CADHERIN"/>
</dbReference>
<dbReference type="PANTHER" id="PTHR24027:SF423">
    <property type="entry name" value="PROTOCADHERIN-16"/>
    <property type="match status" value="1"/>
</dbReference>
<keyword evidence="4" id="KW-0597">Phosphoprotein</keyword>
<keyword evidence="11 19" id="KW-0472">Membrane</keyword>
<evidence type="ECO:0000256" key="15">
    <source>
        <dbReference type="ARBA" id="ARBA00072299"/>
    </source>
</evidence>
<keyword evidence="8 17" id="KW-0106">Calcium</keyword>
<dbReference type="FunFam" id="2.60.40.60:FF:000140">
    <property type="entry name" value="Dachsous cadherin-related 1"/>
    <property type="match status" value="1"/>
</dbReference>
<dbReference type="InterPro" id="IPR002126">
    <property type="entry name" value="Cadherin-like_dom"/>
</dbReference>
<feature type="region of interest" description="Disordered" evidence="18">
    <location>
        <begin position="2976"/>
        <end position="3016"/>
    </location>
</feature>
<dbReference type="InterPro" id="IPR020894">
    <property type="entry name" value="Cadherin_CS"/>
</dbReference>
<dbReference type="FunFam" id="2.60.40.60:FF:000153">
    <property type="entry name" value="Dachsous cadherin-related 2"/>
    <property type="match status" value="1"/>
</dbReference>
<feature type="domain" description="Cadherin" evidence="20">
    <location>
        <begin position="473"/>
        <end position="579"/>
    </location>
</feature>
<keyword evidence="3" id="KW-0245">EGF-like domain</keyword>
<dbReference type="GO" id="GO:0045296">
    <property type="term" value="F:cadherin binding"/>
    <property type="evidence" value="ECO:0007669"/>
    <property type="project" value="TreeGrafter"/>
</dbReference>
<evidence type="ECO:0000256" key="1">
    <source>
        <dbReference type="ARBA" id="ARBA00004251"/>
    </source>
</evidence>
<feature type="domain" description="Cadherin" evidence="20">
    <location>
        <begin position="2163"/>
        <end position="2267"/>
    </location>
</feature>
<accession>W5L0L6</accession>
<dbReference type="InParanoid" id="W5L0L6"/>
<dbReference type="GO" id="GO:0016342">
    <property type="term" value="C:catenin complex"/>
    <property type="evidence" value="ECO:0007669"/>
    <property type="project" value="TreeGrafter"/>
</dbReference>
<keyword evidence="9" id="KW-0130">Cell adhesion</keyword>
<dbReference type="FunFam" id="2.60.40.60:FF:000201">
    <property type="entry name" value="Dachsous cadherin-related 1"/>
    <property type="match status" value="1"/>
</dbReference>
<dbReference type="STRING" id="7994.ENSAMXP00000013378"/>
<dbReference type="GO" id="GO:0005509">
    <property type="term" value="F:calcium ion binding"/>
    <property type="evidence" value="ECO:0007669"/>
    <property type="project" value="UniProtKB-UniRule"/>
</dbReference>
<keyword evidence="6" id="KW-0732">Signal</keyword>
<evidence type="ECO:0000256" key="14">
    <source>
        <dbReference type="ARBA" id="ARBA00062150"/>
    </source>
</evidence>
<dbReference type="FunFam" id="2.60.40.60:FF:000020">
    <property type="entry name" value="Dachsous cadherin-related 1b"/>
    <property type="match status" value="7"/>
</dbReference>